<name>A0A7C4LM78_9PLAN</name>
<dbReference type="InterPro" id="IPR011717">
    <property type="entry name" value="TPR-4"/>
</dbReference>
<feature type="compositionally biased region" description="Polar residues" evidence="2">
    <location>
        <begin position="392"/>
        <end position="403"/>
    </location>
</feature>
<dbReference type="SMART" id="SM00028">
    <property type="entry name" value="TPR"/>
    <property type="match status" value="4"/>
</dbReference>
<evidence type="ECO:0000256" key="2">
    <source>
        <dbReference type="SAM" id="MobiDB-lite"/>
    </source>
</evidence>
<dbReference type="GO" id="GO:0097363">
    <property type="term" value="F:protein O-acetylglucosaminyltransferase activity"/>
    <property type="evidence" value="ECO:0007669"/>
    <property type="project" value="TreeGrafter"/>
</dbReference>
<sequence length="421" mass="43927">MDQMTQTLRYLGVLSVCSLPLGLSGCGATTGWVMNNSGMGYYQQGQYAMARHEFAQAVAAAPWNADYRHNLAMALKQMGDVTTAERVLRHNLTVNVMHQPTYHSLAQLLNEQGRQGEALELVQTWSETQPYLAAAHIELAWLQREMGNLPDAERELRQALQVEPQNPIALAHLGSLYQDMGQTHYAAQLYQRSLAVNWNQPQVQTRLAALAPAAGMQPGLHPASLARSTYGMPATPYGVNVPPYGMPAPGAPGDGPPAYGPAAGMQVAAHMQLPPPLFDQAVASPSAASMPNGAFLATTPAPHGSIPMNMGPANLPAGMPVPPGAQVVASPLPVPPGVPVAGSSVPSETIVIPANGALDMGPVLLPAPDAAPPPTAVAPGTTMTAAKPLPSSGWQPITQTSAQADPAHVPAPSPLPSTTAY</sequence>
<dbReference type="PANTHER" id="PTHR44366:SF1">
    <property type="entry name" value="UDP-N-ACETYLGLUCOSAMINE--PEPTIDE N-ACETYLGLUCOSAMINYLTRANSFERASE 110 KDA SUBUNIT"/>
    <property type="match status" value="1"/>
</dbReference>
<dbReference type="PANTHER" id="PTHR44366">
    <property type="entry name" value="UDP-N-ACETYLGLUCOSAMINE--PEPTIDE N-ACETYLGLUCOSAMINYLTRANSFERASE 110 KDA SUBUNIT"/>
    <property type="match status" value="1"/>
</dbReference>
<feature type="region of interest" description="Disordered" evidence="2">
    <location>
        <begin position="389"/>
        <end position="421"/>
    </location>
</feature>
<feature type="repeat" description="TPR" evidence="1">
    <location>
        <begin position="133"/>
        <end position="166"/>
    </location>
</feature>
<proteinExistence type="predicted"/>
<dbReference type="Pfam" id="PF14559">
    <property type="entry name" value="TPR_19"/>
    <property type="match status" value="1"/>
</dbReference>
<dbReference type="PROSITE" id="PS50005">
    <property type="entry name" value="TPR"/>
    <property type="match status" value="2"/>
</dbReference>
<dbReference type="AlphaFoldDB" id="A0A7C4LM78"/>
<dbReference type="Pfam" id="PF07721">
    <property type="entry name" value="TPR_4"/>
    <property type="match status" value="1"/>
</dbReference>
<reference evidence="3" key="1">
    <citation type="journal article" date="2020" name="mSystems">
        <title>Genome- and Community-Level Interaction Insights into Carbon Utilization and Element Cycling Functions of Hydrothermarchaeota in Hydrothermal Sediment.</title>
        <authorList>
            <person name="Zhou Z."/>
            <person name="Liu Y."/>
            <person name="Xu W."/>
            <person name="Pan J."/>
            <person name="Luo Z.H."/>
            <person name="Li M."/>
        </authorList>
    </citation>
    <scope>NUCLEOTIDE SEQUENCE [LARGE SCALE GENOMIC DNA]</scope>
    <source>
        <strain evidence="3">SpSt-508</strain>
    </source>
</reference>
<feature type="repeat" description="TPR" evidence="1">
    <location>
        <begin position="167"/>
        <end position="200"/>
    </location>
</feature>
<evidence type="ECO:0000313" key="3">
    <source>
        <dbReference type="EMBL" id="HGT38557.1"/>
    </source>
</evidence>
<dbReference type="GO" id="GO:0006493">
    <property type="term" value="P:protein O-linked glycosylation"/>
    <property type="evidence" value="ECO:0007669"/>
    <property type="project" value="InterPro"/>
</dbReference>
<gene>
    <name evidence="3" type="ORF">ENS64_04755</name>
</gene>
<dbReference type="Pfam" id="PF13432">
    <property type="entry name" value="TPR_16"/>
    <property type="match status" value="1"/>
</dbReference>
<dbReference type="SUPFAM" id="SSF48452">
    <property type="entry name" value="TPR-like"/>
    <property type="match status" value="1"/>
</dbReference>
<accession>A0A7C4LM78</accession>
<comment type="caution">
    <text evidence="3">The sequence shown here is derived from an EMBL/GenBank/DDBJ whole genome shotgun (WGS) entry which is preliminary data.</text>
</comment>
<dbReference type="InterPro" id="IPR011990">
    <property type="entry name" value="TPR-like_helical_dom_sf"/>
</dbReference>
<keyword evidence="1" id="KW-0802">TPR repeat</keyword>
<protein>
    <submittedName>
        <fullName evidence="3">Tetratricopeptide repeat protein</fullName>
    </submittedName>
</protein>
<dbReference type="InterPro" id="IPR037919">
    <property type="entry name" value="OGT"/>
</dbReference>
<organism evidence="3">
    <name type="scientific">Schlesneria paludicola</name>
    <dbReference type="NCBI Taxonomy" id="360056"/>
    <lineage>
        <taxon>Bacteria</taxon>
        <taxon>Pseudomonadati</taxon>
        <taxon>Planctomycetota</taxon>
        <taxon>Planctomycetia</taxon>
        <taxon>Planctomycetales</taxon>
        <taxon>Planctomycetaceae</taxon>
        <taxon>Schlesneria</taxon>
    </lineage>
</organism>
<evidence type="ECO:0000256" key="1">
    <source>
        <dbReference type="PROSITE-ProRule" id="PRU00339"/>
    </source>
</evidence>
<dbReference type="EMBL" id="DSVQ01000010">
    <property type="protein sequence ID" value="HGT38557.1"/>
    <property type="molecule type" value="Genomic_DNA"/>
</dbReference>
<dbReference type="InterPro" id="IPR019734">
    <property type="entry name" value="TPR_rpt"/>
</dbReference>
<dbReference type="Gene3D" id="1.25.40.10">
    <property type="entry name" value="Tetratricopeptide repeat domain"/>
    <property type="match status" value="1"/>
</dbReference>